<keyword evidence="3" id="KW-1185">Reference proteome</keyword>
<dbReference type="EMBL" id="CP036299">
    <property type="protein sequence ID" value="QDV30486.1"/>
    <property type="molecule type" value="Genomic_DNA"/>
</dbReference>
<organism evidence="2 3">
    <name type="scientific">Planctopirus ephydatiae</name>
    <dbReference type="NCBI Taxonomy" id="2528019"/>
    <lineage>
        <taxon>Bacteria</taxon>
        <taxon>Pseudomonadati</taxon>
        <taxon>Planctomycetota</taxon>
        <taxon>Planctomycetia</taxon>
        <taxon>Planctomycetales</taxon>
        <taxon>Planctomycetaceae</taxon>
        <taxon>Planctopirus</taxon>
    </lineage>
</organism>
<reference evidence="2 3" key="1">
    <citation type="submission" date="2019-02" db="EMBL/GenBank/DDBJ databases">
        <title>Deep-cultivation of Planctomycetes and their phenomic and genomic characterization uncovers novel biology.</title>
        <authorList>
            <person name="Wiegand S."/>
            <person name="Jogler M."/>
            <person name="Boedeker C."/>
            <person name="Pinto D."/>
            <person name="Vollmers J."/>
            <person name="Rivas-Marin E."/>
            <person name="Kohn T."/>
            <person name="Peeters S.H."/>
            <person name="Heuer A."/>
            <person name="Rast P."/>
            <person name="Oberbeckmann S."/>
            <person name="Bunk B."/>
            <person name="Jeske O."/>
            <person name="Meyerdierks A."/>
            <person name="Storesund J.E."/>
            <person name="Kallscheuer N."/>
            <person name="Luecker S."/>
            <person name="Lage O.M."/>
            <person name="Pohl T."/>
            <person name="Merkel B.J."/>
            <person name="Hornburger P."/>
            <person name="Mueller R.-W."/>
            <person name="Bruemmer F."/>
            <person name="Labrenz M."/>
            <person name="Spormann A.M."/>
            <person name="Op den Camp H."/>
            <person name="Overmann J."/>
            <person name="Amann R."/>
            <person name="Jetten M.S.M."/>
            <person name="Mascher T."/>
            <person name="Medema M.H."/>
            <person name="Devos D.P."/>
            <person name="Kaster A.-K."/>
            <person name="Ovreas L."/>
            <person name="Rohde M."/>
            <person name="Galperin M.Y."/>
            <person name="Jogler C."/>
        </authorList>
    </citation>
    <scope>NUCLEOTIDE SEQUENCE [LARGE SCALE GENOMIC DNA]</scope>
    <source>
        <strain evidence="2 3">Spb1</strain>
    </source>
</reference>
<dbReference type="KEGG" id="peh:Spb1_21750"/>
<dbReference type="KEGG" id="peh:Spb1_24200"/>
<evidence type="ECO:0000313" key="2">
    <source>
        <dbReference type="EMBL" id="QDV30486.1"/>
    </source>
</evidence>
<proteinExistence type="predicted"/>
<protein>
    <submittedName>
        <fullName evidence="2">Uncharacterized protein</fullName>
    </submittedName>
</protein>
<name>A0A518GPH7_9PLAN</name>
<evidence type="ECO:0000313" key="3">
    <source>
        <dbReference type="Proteomes" id="UP000315349"/>
    </source>
</evidence>
<dbReference type="RefSeq" id="WP_261342199.1">
    <property type="nucleotide sequence ID" value="NZ_CP036299.1"/>
</dbReference>
<gene>
    <name evidence="1" type="ORF">Spb1_21750</name>
    <name evidence="2" type="ORF">Spb1_24200</name>
</gene>
<sequence length="44" mass="4839">MWRCILSRVLLTGHCSTAFTCEESLPECLSLAADREAILKELAG</sequence>
<dbReference type="EMBL" id="CP036299">
    <property type="protein sequence ID" value="QDV30247.1"/>
    <property type="molecule type" value="Genomic_DNA"/>
</dbReference>
<dbReference type="Proteomes" id="UP000315349">
    <property type="component" value="Chromosome"/>
</dbReference>
<evidence type="ECO:0000313" key="1">
    <source>
        <dbReference type="EMBL" id="QDV30247.1"/>
    </source>
</evidence>
<dbReference type="AlphaFoldDB" id="A0A518GPH7"/>
<accession>A0A518GPH7</accession>